<dbReference type="Gene3D" id="3.90.180.10">
    <property type="entry name" value="Medium-chain alcohol dehydrogenases, catalytic domain"/>
    <property type="match status" value="1"/>
</dbReference>
<evidence type="ECO:0000313" key="7">
    <source>
        <dbReference type="Proteomes" id="UP000000719"/>
    </source>
</evidence>
<dbReference type="InterPro" id="IPR020843">
    <property type="entry name" value="ER"/>
</dbReference>
<keyword evidence="3 6" id="KW-0560">Oxidoreductase</keyword>
<dbReference type="InterPro" id="IPR013154">
    <property type="entry name" value="ADH-like_N"/>
</dbReference>
<sequence>MKSLVFYGPGNVKIEDKEIPKIDENEVLVKVKAAGICGTDRHIYRGEAPARTQVILGHENAGEIIETGRQVRSLKKGDKVCIDPNIFCGQCYYCHRGEVHLCKELQAIGVTRNGGFAEYLVAPATNVYKVKENVSYKEMALVEPLACCLHGIDLAGIRPGDFVVILGAGAIGLILLQLALHSGASEVIVSEPNSKKRKLALKLGASKVFDPFNDNLEKEIKIIKREGADVVIEAVGNIHTFKQSIQLARKGGSVLLFGVPPKDKVIEINPFEIYKRELKLKGAYINPFVTDRAVRILESGMVNLKKLVTSQYTLEELPNVLDGNLDESNVKSLVIY</sequence>
<feature type="domain" description="Enoyl reductase (ER)" evidence="5">
    <location>
        <begin position="8"/>
        <end position="321"/>
    </location>
</feature>
<keyword evidence="2 4" id="KW-0862">Zinc</keyword>
<dbReference type="HOGENOM" id="CLU_026673_11_0_9"/>
<evidence type="ECO:0000256" key="1">
    <source>
        <dbReference type="ARBA" id="ARBA00022723"/>
    </source>
</evidence>
<dbReference type="OrthoDB" id="9769198at2"/>
<dbReference type="PANTHER" id="PTHR43401:SF2">
    <property type="entry name" value="L-THREONINE 3-DEHYDROGENASE"/>
    <property type="match status" value="1"/>
</dbReference>
<dbReference type="CDD" id="cd08234">
    <property type="entry name" value="threonine_DH_like"/>
    <property type="match status" value="1"/>
</dbReference>
<dbReference type="PROSITE" id="PS00059">
    <property type="entry name" value="ADH_ZINC"/>
    <property type="match status" value="1"/>
</dbReference>
<comment type="similarity">
    <text evidence="4">Belongs to the zinc-containing alcohol dehydrogenase family.</text>
</comment>
<dbReference type="EMBL" id="CP001098">
    <property type="protein sequence ID" value="ACL70060.1"/>
    <property type="molecule type" value="Genomic_DNA"/>
</dbReference>
<evidence type="ECO:0000256" key="4">
    <source>
        <dbReference type="RuleBase" id="RU361277"/>
    </source>
</evidence>
<keyword evidence="1 4" id="KW-0479">Metal-binding</keyword>
<dbReference type="PANTHER" id="PTHR43401">
    <property type="entry name" value="L-THREONINE 3-DEHYDROGENASE"/>
    <property type="match status" value="1"/>
</dbReference>
<dbReference type="InterPro" id="IPR002328">
    <property type="entry name" value="ADH_Zn_CS"/>
</dbReference>
<reference evidence="6 7" key="1">
    <citation type="journal article" date="2009" name="PLoS ONE">
        <title>Genome analysis of the anaerobic thermohalophilic bacterium Halothermothrix orenii.</title>
        <authorList>
            <person name="Mavromatis K."/>
            <person name="Ivanova N."/>
            <person name="Anderson I."/>
            <person name="Lykidis A."/>
            <person name="Hooper S.D."/>
            <person name="Sun H."/>
            <person name="Kunin V."/>
            <person name="Lapidus A."/>
            <person name="Hugenholtz P."/>
            <person name="Patel B."/>
            <person name="Kyrpides N.C."/>
        </authorList>
    </citation>
    <scope>NUCLEOTIDE SEQUENCE [LARGE SCALE GENOMIC DNA]</scope>
    <source>
        <strain evidence="7">H 168 / OCM 544 / DSM 9562</strain>
    </source>
</reference>
<dbReference type="SUPFAM" id="SSF51735">
    <property type="entry name" value="NAD(P)-binding Rossmann-fold domains"/>
    <property type="match status" value="1"/>
</dbReference>
<dbReference type="Gene3D" id="3.40.50.720">
    <property type="entry name" value="NAD(P)-binding Rossmann-like Domain"/>
    <property type="match status" value="1"/>
</dbReference>
<dbReference type="eggNOG" id="COG1063">
    <property type="taxonomic scope" value="Bacteria"/>
</dbReference>
<evidence type="ECO:0000259" key="5">
    <source>
        <dbReference type="SMART" id="SM00829"/>
    </source>
</evidence>
<dbReference type="SMART" id="SM00829">
    <property type="entry name" value="PKS_ER"/>
    <property type="match status" value="1"/>
</dbReference>
<dbReference type="InterPro" id="IPR036291">
    <property type="entry name" value="NAD(P)-bd_dom_sf"/>
</dbReference>
<dbReference type="SUPFAM" id="SSF50129">
    <property type="entry name" value="GroES-like"/>
    <property type="match status" value="1"/>
</dbReference>
<name>B8CXP1_HALOH</name>
<dbReference type="AlphaFoldDB" id="B8CXP1"/>
<accession>B8CXP1</accession>
<evidence type="ECO:0000256" key="3">
    <source>
        <dbReference type="ARBA" id="ARBA00023002"/>
    </source>
</evidence>
<dbReference type="GO" id="GO:0008270">
    <property type="term" value="F:zinc ion binding"/>
    <property type="evidence" value="ECO:0007669"/>
    <property type="project" value="InterPro"/>
</dbReference>
<dbReference type="InterPro" id="IPR013149">
    <property type="entry name" value="ADH-like_C"/>
</dbReference>
<dbReference type="Proteomes" id="UP000000719">
    <property type="component" value="Chromosome"/>
</dbReference>
<organism evidence="6 7">
    <name type="scientific">Halothermothrix orenii (strain H 168 / OCM 544 / DSM 9562)</name>
    <dbReference type="NCBI Taxonomy" id="373903"/>
    <lineage>
        <taxon>Bacteria</taxon>
        <taxon>Bacillati</taxon>
        <taxon>Bacillota</taxon>
        <taxon>Clostridia</taxon>
        <taxon>Halanaerobiales</taxon>
        <taxon>Halothermotrichaceae</taxon>
        <taxon>Halothermothrix</taxon>
    </lineage>
</organism>
<keyword evidence="7" id="KW-1185">Reference proteome</keyword>
<comment type="cofactor">
    <cofactor evidence="4">
        <name>Zn(2+)</name>
        <dbReference type="ChEBI" id="CHEBI:29105"/>
    </cofactor>
</comment>
<dbReference type="EC" id="1.1.1.103" evidence="6"/>
<evidence type="ECO:0000256" key="2">
    <source>
        <dbReference type="ARBA" id="ARBA00022833"/>
    </source>
</evidence>
<evidence type="ECO:0000313" key="6">
    <source>
        <dbReference type="EMBL" id="ACL70060.1"/>
    </source>
</evidence>
<dbReference type="RefSeq" id="WP_012636244.1">
    <property type="nucleotide sequence ID" value="NC_011899.1"/>
</dbReference>
<protein>
    <submittedName>
        <fullName evidence="6">L-threonine 3-dehydrogenase</fullName>
        <ecNumber evidence="6">1.1.1.103</ecNumber>
    </submittedName>
</protein>
<dbReference type="Pfam" id="PF00107">
    <property type="entry name" value="ADH_zinc_N"/>
    <property type="match status" value="1"/>
</dbReference>
<gene>
    <name evidence="6" type="ordered locus">Hore_13100</name>
</gene>
<dbReference type="GO" id="GO:0008743">
    <property type="term" value="F:L-threonine 3-dehydrogenase activity"/>
    <property type="evidence" value="ECO:0007669"/>
    <property type="project" value="UniProtKB-EC"/>
</dbReference>
<proteinExistence type="inferred from homology"/>
<dbReference type="InterPro" id="IPR011032">
    <property type="entry name" value="GroES-like_sf"/>
</dbReference>
<dbReference type="Pfam" id="PF08240">
    <property type="entry name" value="ADH_N"/>
    <property type="match status" value="1"/>
</dbReference>
<dbReference type="STRING" id="373903.Hore_13100"/>
<dbReference type="InterPro" id="IPR050129">
    <property type="entry name" value="Zn_alcohol_dh"/>
</dbReference>
<dbReference type="KEGG" id="hor:Hore_13100"/>